<keyword evidence="5" id="KW-1185">Reference proteome</keyword>
<evidence type="ECO:0000313" key="4">
    <source>
        <dbReference type="EMBL" id="MDW5598359.1"/>
    </source>
</evidence>
<proteinExistence type="predicted"/>
<feature type="region of interest" description="Disordered" evidence="1">
    <location>
        <begin position="375"/>
        <end position="394"/>
    </location>
</feature>
<accession>A0ABU4HYY0</accession>
<evidence type="ECO:0000259" key="3">
    <source>
        <dbReference type="Pfam" id="PF01471"/>
    </source>
</evidence>
<evidence type="ECO:0000256" key="2">
    <source>
        <dbReference type="SAM" id="SignalP"/>
    </source>
</evidence>
<name>A0ABU4HYY0_9ACTN</name>
<sequence>VAVAAALPVAAAGALAAVLAAGGGASGGGEQPSSGRRGSEVVERRTLVENATVDGTLGYDDPRPALDRLGGTLTWLPQTGATIRPGERLFAVDGEPVILLDGRVPAWRTLTSGDEGADVRQLERNLAAFGYDPGTVDDDYTSATVAAVSDWQESLGVAETGTVELGAVVFLPGARRVGEVTGSLGGSGGGNANAAWDGGSGGLQTLAIADPGGATTTVPAETTPPAATTPTETTTTPPATTPTTPRTTPTTPRTTPTTPRTTPTTPRTTPTTPRTTPTTPPAGASGSPQATPSMSGGGGGDGGGTPSGGDGGDGGDGGSGAGSEVLSTTSTRRVVTADVDAADQGLARVGGRATVELPSGRRVQGRIVEVGTVVTSSGGEGDEGGGGGDSTPTLPVTIELRSQRGVGRLDEAPVVVELARTTRRDVLAVPVAALVARAGGGYAVRVRSGTTTREVAVEPGMFADGYVELTGGAVHAGDRVEVPR</sequence>
<protein>
    <submittedName>
        <fullName evidence="4">Peptidoglycan-binding domain-containing protein</fullName>
    </submittedName>
</protein>
<dbReference type="PANTHER" id="PTHR48125:SF10">
    <property type="entry name" value="OS12G0136300 PROTEIN"/>
    <property type="match status" value="1"/>
</dbReference>
<feature type="compositionally biased region" description="Gly residues" evidence="1">
    <location>
        <begin position="295"/>
        <end position="321"/>
    </location>
</feature>
<evidence type="ECO:0000313" key="5">
    <source>
        <dbReference type="Proteomes" id="UP001284601"/>
    </source>
</evidence>
<dbReference type="Gene3D" id="2.40.420.20">
    <property type="match status" value="1"/>
</dbReference>
<comment type="caution">
    <text evidence="4">The sequence shown here is derived from an EMBL/GenBank/DDBJ whole genome shotgun (WGS) entry which is preliminary data.</text>
</comment>
<dbReference type="RefSeq" id="WP_318600885.1">
    <property type="nucleotide sequence ID" value="NZ_JAWSTH010000135.1"/>
</dbReference>
<dbReference type="EMBL" id="JAWSTH010000135">
    <property type="protein sequence ID" value="MDW5598359.1"/>
    <property type="molecule type" value="Genomic_DNA"/>
</dbReference>
<evidence type="ECO:0000256" key="1">
    <source>
        <dbReference type="SAM" id="MobiDB-lite"/>
    </source>
</evidence>
<dbReference type="InterPro" id="IPR036366">
    <property type="entry name" value="PGBDSf"/>
</dbReference>
<dbReference type="Gene3D" id="1.10.101.10">
    <property type="entry name" value="PGBD-like superfamily/PGBD"/>
    <property type="match status" value="1"/>
</dbReference>
<dbReference type="Proteomes" id="UP001284601">
    <property type="component" value="Unassembled WGS sequence"/>
</dbReference>
<feature type="domain" description="Peptidoglycan binding-like" evidence="3">
    <location>
        <begin position="116"/>
        <end position="163"/>
    </location>
</feature>
<dbReference type="InterPro" id="IPR036365">
    <property type="entry name" value="PGBD-like_sf"/>
</dbReference>
<dbReference type="PANTHER" id="PTHR48125">
    <property type="entry name" value="LP07818P1"/>
    <property type="match status" value="1"/>
</dbReference>
<feature type="region of interest" description="Disordered" evidence="1">
    <location>
        <begin position="211"/>
        <end position="332"/>
    </location>
</feature>
<feature type="non-terminal residue" evidence="4">
    <location>
        <position position="1"/>
    </location>
</feature>
<feature type="chain" id="PRO_5045411387" evidence="2">
    <location>
        <begin position="17"/>
        <end position="484"/>
    </location>
</feature>
<dbReference type="Pfam" id="PF01471">
    <property type="entry name" value="PG_binding_1"/>
    <property type="match status" value="1"/>
</dbReference>
<gene>
    <name evidence="4" type="ORF">R7226_28630</name>
</gene>
<dbReference type="SUPFAM" id="SSF47090">
    <property type="entry name" value="PGBD-like"/>
    <property type="match status" value="1"/>
</dbReference>
<feature type="compositionally biased region" description="Low complexity" evidence="1">
    <location>
        <begin position="214"/>
        <end position="277"/>
    </location>
</feature>
<feature type="signal peptide" evidence="2">
    <location>
        <begin position="1"/>
        <end position="16"/>
    </location>
</feature>
<keyword evidence="2" id="KW-0732">Signal</keyword>
<reference evidence="5" key="1">
    <citation type="submission" date="2023-07" db="EMBL/GenBank/DDBJ databases">
        <title>Conexibacter stalactiti sp. nov., isolated from stalactites in a lava cave and emended description of the genus Conexibacter.</title>
        <authorList>
            <person name="Lee S.D."/>
        </authorList>
    </citation>
    <scope>NUCLEOTIDE SEQUENCE [LARGE SCALE GENOMIC DNA]</scope>
    <source>
        <strain evidence="5">KCTC 39840</strain>
    </source>
</reference>
<organism evidence="4 5">
    <name type="scientific">Conexibacter stalactiti</name>
    <dbReference type="NCBI Taxonomy" id="1940611"/>
    <lineage>
        <taxon>Bacteria</taxon>
        <taxon>Bacillati</taxon>
        <taxon>Actinomycetota</taxon>
        <taxon>Thermoleophilia</taxon>
        <taxon>Solirubrobacterales</taxon>
        <taxon>Conexibacteraceae</taxon>
        <taxon>Conexibacter</taxon>
    </lineage>
</organism>
<dbReference type="InterPro" id="IPR002477">
    <property type="entry name" value="Peptidoglycan-bd-like"/>
</dbReference>